<gene>
    <name evidence="6 8" type="primary">tadA</name>
    <name evidence="8" type="ORF">GCM10011516_24600</name>
</gene>
<dbReference type="InterPro" id="IPR028883">
    <property type="entry name" value="tRNA_aden_deaminase"/>
</dbReference>
<comment type="catalytic activity">
    <reaction evidence="5 6">
        <text>adenosine(34) in tRNA + H2O + H(+) = inosine(34) in tRNA + NH4(+)</text>
        <dbReference type="Rhea" id="RHEA:43168"/>
        <dbReference type="Rhea" id="RHEA-COMP:10373"/>
        <dbReference type="Rhea" id="RHEA-COMP:10374"/>
        <dbReference type="ChEBI" id="CHEBI:15377"/>
        <dbReference type="ChEBI" id="CHEBI:15378"/>
        <dbReference type="ChEBI" id="CHEBI:28938"/>
        <dbReference type="ChEBI" id="CHEBI:74411"/>
        <dbReference type="ChEBI" id="CHEBI:82852"/>
        <dbReference type="EC" id="3.5.4.33"/>
    </reaction>
</comment>
<keyword evidence="1 6" id="KW-0819">tRNA processing</keyword>
<dbReference type="PANTHER" id="PTHR11079:SF202">
    <property type="entry name" value="TRNA-SPECIFIC ADENOSINE DEAMINASE"/>
    <property type="match status" value="1"/>
</dbReference>
<feature type="binding site" evidence="6">
    <location>
        <position position="97"/>
    </location>
    <ligand>
        <name>Zn(2+)</name>
        <dbReference type="ChEBI" id="CHEBI:29105"/>
        <note>catalytic</note>
    </ligand>
</feature>
<feature type="binding site" evidence="6">
    <location>
        <position position="67"/>
    </location>
    <ligand>
        <name>Zn(2+)</name>
        <dbReference type="ChEBI" id="CHEBI:29105"/>
        <note>catalytic</note>
    </ligand>
</feature>
<dbReference type="InterPro" id="IPR002125">
    <property type="entry name" value="CMP_dCMP_dom"/>
</dbReference>
<dbReference type="GO" id="GO:0008270">
    <property type="term" value="F:zinc ion binding"/>
    <property type="evidence" value="ECO:0007669"/>
    <property type="project" value="UniProtKB-UniRule"/>
</dbReference>
<dbReference type="HAMAP" id="MF_00972">
    <property type="entry name" value="tRNA_aden_deaminase"/>
    <property type="match status" value="1"/>
</dbReference>
<comment type="caution">
    <text evidence="8">The sequence shown here is derived from an EMBL/GenBank/DDBJ whole genome shotgun (WGS) entry which is preliminary data.</text>
</comment>
<protein>
    <recommendedName>
        <fullName evidence="6">tRNA-specific adenosine deaminase</fullName>
        <ecNumber evidence="6">3.5.4.33</ecNumber>
    </recommendedName>
</protein>
<reference evidence="8" key="2">
    <citation type="submission" date="2020-09" db="EMBL/GenBank/DDBJ databases">
        <authorList>
            <person name="Sun Q."/>
            <person name="Zhou Y."/>
        </authorList>
    </citation>
    <scope>NUCLEOTIDE SEQUENCE</scope>
    <source>
        <strain evidence="8">CGMCC 1.15966</strain>
    </source>
</reference>
<dbReference type="RefSeq" id="WP_094257861.1">
    <property type="nucleotide sequence ID" value="NZ_BMKM01000006.1"/>
</dbReference>
<feature type="domain" description="CMP/dCMP-type deaminase" evidence="7">
    <location>
        <begin position="16"/>
        <end position="126"/>
    </location>
</feature>
<name>A0A8H9G115_9SPHI</name>
<proteinExistence type="inferred from homology"/>
<evidence type="ECO:0000259" key="7">
    <source>
        <dbReference type="PROSITE" id="PS51747"/>
    </source>
</evidence>
<dbReference type="PANTHER" id="PTHR11079">
    <property type="entry name" value="CYTOSINE DEAMINASE FAMILY MEMBER"/>
    <property type="match status" value="1"/>
</dbReference>
<dbReference type="EMBL" id="BMKM01000006">
    <property type="protein sequence ID" value="GGE26004.1"/>
    <property type="molecule type" value="Genomic_DNA"/>
</dbReference>
<comment type="cofactor">
    <cofactor evidence="6">
        <name>Zn(2+)</name>
        <dbReference type="ChEBI" id="CHEBI:29105"/>
    </cofactor>
    <text evidence="6">Binds 1 zinc ion per subunit.</text>
</comment>
<feature type="active site" description="Proton donor" evidence="6">
    <location>
        <position position="69"/>
    </location>
</feature>
<evidence type="ECO:0000256" key="4">
    <source>
        <dbReference type="ARBA" id="ARBA00022833"/>
    </source>
</evidence>
<dbReference type="AlphaFoldDB" id="A0A8H9G115"/>
<organism evidence="8 9">
    <name type="scientific">Sphingobacterium cellulitidis</name>
    <dbReference type="NCBI Taxonomy" id="1768011"/>
    <lineage>
        <taxon>Bacteria</taxon>
        <taxon>Pseudomonadati</taxon>
        <taxon>Bacteroidota</taxon>
        <taxon>Sphingobacteriia</taxon>
        <taxon>Sphingobacteriales</taxon>
        <taxon>Sphingobacteriaceae</taxon>
        <taxon>Sphingobacterium</taxon>
    </lineage>
</organism>
<evidence type="ECO:0000256" key="6">
    <source>
        <dbReference type="HAMAP-Rule" id="MF_00972"/>
    </source>
</evidence>
<dbReference type="CDD" id="cd01285">
    <property type="entry name" value="nucleoside_deaminase"/>
    <property type="match status" value="1"/>
</dbReference>
<dbReference type="Gene3D" id="3.40.140.10">
    <property type="entry name" value="Cytidine Deaminase, domain 2"/>
    <property type="match status" value="1"/>
</dbReference>
<comment type="function">
    <text evidence="6">Catalyzes the deamination of adenosine to inosine at the wobble position 34 of tRNA(Arg2).</text>
</comment>
<evidence type="ECO:0000313" key="9">
    <source>
        <dbReference type="Proteomes" id="UP000614460"/>
    </source>
</evidence>
<keyword evidence="9" id="KW-1185">Reference proteome</keyword>
<evidence type="ECO:0000256" key="5">
    <source>
        <dbReference type="ARBA" id="ARBA00048045"/>
    </source>
</evidence>
<evidence type="ECO:0000313" key="8">
    <source>
        <dbReference type="EMBL" id="GGE26004.1"/>
    </source>
</evidence>
<reference evidence="8" key="1">
    <citation type="journal article" date="2014" name="Int. J. Syst. Evol. Microbiol.">
        <title>Complete genome sequence of Corynebacterium casei LMG S-19264T (=DSM 44701T), isolated from a smear-ripened cheese.</title>
        <authorList>
            <consortium name="US DOE Joint Genome Institute (JGI-PGF)"/>
            <person name="Walter F."/>
            <person name="Albersmeier A."/>
            <person name="Kalinowski J."/>
            <person name="Ruckert C."/>
        </authorList>
    </citation>
    <scope>NUCLEOTIDE SEQUENCE</scope>
    <source>
        <strain evidence="8">CGMCC 1.15966</strain>
    </source>
</reference>
<comment type="subunit">
    <text evidence="6">Homodimer.</text>
</comment>
<evidence type="ECO:0000256" key="3">
    <source>
        <dbReference type="ARBA" id="ARBA00022801"/>
    </source>
</evidence>
<dbReference type="SUPFAM" id="SSF53927">
    <property type="entry name" value="Cytidine deaminase-like"/>
    <property type="match status" value="1"/>
</dbReference>
<evidence type="ECO:0000256" key="1">
    <source>
        <dbReference type="ARBA" id="ARBA00022694"/>
    </source>
</evidence>
<dbReference type="Proteomes" id="UP000614460">
    <property type="component" value="Unassembled WGS sequence"/>
</dbReference>
<keyword evidence="4 6" id="KW-0862">Zinc</keyword>
<comment type="similarity">
    <text evidence="6">Belongs to the cytidine and deoxycytidylate deaminase family.</text>
</comment>
<dbReference type="PROSITE" id="PS51747">
    <property type="entry name" value="CYT_DCMP_DEAMINASES_2"/>
    <property type="match status" value="1"/>
</dbReference>
<dbReference type="Pfam" id="PF00383">
    <property type="entry name" value="dCMP_cyt_deam_1"/>
    <property type="match status" value="1"/>
</dbReference>
<keyword evidence="3 6" id="KW-0378">Hydrolase</keyword>
<accession>A0A8H9G115</accession>
<dbReference type="GO" id="GO:0052717">
    <property type="term" value="F:tRNA-specific adenosine-34 deaminase activity"/>
    <property type="evidence" value="ECO:0007669"/>
    <property type="project" value="UniProtKB-UniRule"/>
</dbReference>
<dbReference type="GO" id="GO:0002100">
    <property type="term" value="P:tRNA wobble adenosine to inosine editing"/>
    <property type="evidence" value="ECO:0007669"/>
    <property type="project" value="UniProtKB-UniRule"/>
</dbReference>
<keyword evidence="2 6" id="KW-0479">Metal-binding</keyword>
<dbReference type="EC" id="3.5.4.33" evidence="6"/>
<sequence length="158" mass="17885">MKVYNFEDDPKQPLANIDEQYMQEALKLARKAFEEDEIPIGAIIVSNGKIIGKGYNMTERLNDVTAHAEMQAFTAAANYLGGKYLKDCTLYVTVEPCVMCAGASYWTQISKIVYGARDEKRGYSSIHEKIIHPKTIIQSGVLEKDCAELMMSFFRNKR</sequence>
<evidence type="ECO:0000256" key="2">
    <source>
        <dbReference type="ARBA" id="ARBA00022723"/>
    </source>
</evidence>
<feature type="binding site" evidence="6">
    <location>
        <position position="100"/>
    </location>
    <ligand>
        <name>Zn(2+)</name>
        <dbReference type="ChEBI" id="CHEBI:29105"/>
        <note>catalytic</note>
    </ligand>
</feature>
<dbReference type="InterPro" id="IPR016193">
    <property type="entry name" value="Cytidine_deaminase-like"/>
</dbReference>